<dbReference type="Pfam" id="PF00395">
    <property type="entry name" value="SLH"/>
    <property type="match status" value="2"/>
</dbReference>
<dbReference type="InterPro" id="IPR051465">
    <property type="entry name" value="Cell_Envelope_Struct_Comp"/>
</dbReference>
<dbReference type="Proteomes" id="UP001198242">
    <property type="component" value="Unassembled WGS sequence"/>
</dbReference>
<evidence type="ECO:0000313" key="4">
    <source>
        <dbReference type="EMBL" id="MCC2209274.1"/>
    </source>
</evidence>
<evidence type="ECO:0000256" key="2">
    <source>
        <dbReference type="SAM" id="SignalP"/>
    </source>
</evidence>
<sequence length="240" mass="26633">MKKQILTIISLILTIGMILPTANAEETSTYSDYVVEGQSTYADSFGLMKGYDDGTFKPDNNMTRAEFTSALMRAAVIANPDAQLAEINFSDIDKSYWAYDDIAKAVSIGFISGYDDGTFRPADNVTYKQAITMIFNVLGYKPVADLYGGYPHAYMSLGYYNRFFKSSTDNRNGNIEMNETKEKTAITRRDAMDMLGGMLFTPICVVTDYKTAFDGSNEPIYEIGGNGTVKQTLFTIKNAK</sequence>
<keyword evidence="5" id="KW-1185">Reference proteome</keyword>
<feature type="domain" description="SLH" evidence="3">
    <location>
        <begin position="85"/>
        <end position="148"/>
    </location>
</feature>
<comment type="caution">
    <text evidence="4">The sequence shown here is derived from an EMBL/GenBank/DDBJ whole genome shotgun (WGS) entry which is preliminary data.</text>
</comment>
<organism evidence="4 5">
    <name type="scientific">Hominilimicola fabiformis</name>
    <dbReference type="NCBI Taxonomy" id="2885356"/>
    <lineage>
        <taxon>Bacteria</taxon>
        <taxon>Bacillati</taxon>
        <taxon>Bacillota</taxon>
        <taxon>Clostridia</taxon>
        <taxon>Eubacteriales</taxon>
        <taxon>Oscillospiraceae</taxon>
        <taxon>Hominilimicola</taxon>
    </lineage>
</organism>
<feature type="domain" description="SLH" evidence="3">
    <location>
        <begin position="17"/>
        <end position="83"/>
    </location>
</feature>
<protein>
    <submittedName>
        <fullName evidence="4">S-layer homology domain-containing protein</fullName>
    </submittedName>
</protein>
<dbReference type="InterPro" id="IPR001119">
    <property type="entry name" value="SLH_dom"/>
</dbReference>
<dbReference type="PROSITE" id="PS51272">
    <property type="entry name" value="SLH"/>
    <property type="match status" value="2"/>
</dbReference>
<evidence type="ECO:0000313" key="5">
    <source>
        <dbReference type="Proteomes" id="UP001198242"/>
    </source>
</evidence>
<accession>A0AAE3J889</accession>
<dbReference type="AlphaFoldDB" id="A0AAE3J889"/>
<proteinExistence type="predicted"/>
<name>A0AAE3J889_9FIRM</name>
<feature type="chain" id="PRO_5041983589" evidence="2">
    <location>
        <begin position="25"/>
        <end position="240"/>
    </location>
</feature>
<evidence type="ECO:0000256" key="1">
    <source>
        <dbReference type="ARBA" id="ARBA00022737"/>
    </source>
</evidence>
<keyword evidence="1" id="KW-0677">Repeat</keyword>
<gene>
    <name evidence="4" type="ORF">LKE05_00450</name>
</gene>
<dbReference type="EMBL" id="JAJEQM010000001">
    <property type="protein sequence ID" value="MCC2209274.1"/>
    <property type="molecule type" value="Genomic_DNA"/>
</dbReference>
<dbReference type="PANTHER" id="PTHR43308">
    <property type="entry name" value="OUTER MEMBRANE PROTEIN ALPHA-RELATED"/>
    <property type="match status" value="1"/>
</dbReference>
<evidence type="ECO:0000259" key="3">
    <source>
        <dbReference type="PROSITE" id="PS51272"/>
    </source>
</evidence>
<keyword evidence="2" id="KW-0732">Signal</keyword>
<dbReference type="RefSeq" id="WP_308455654.1">
    <property type="nucleotide sequence ID" value="NZ_JAJEQM010000001.1"/>
</dbReference>
<reference evidence="4 5" key="1">
    <citation type="submission" date="2021-10" db="EMBL/GenBank/DDBJ databases">
        <title>Anaerobic single-cell dispensing facilitates the cultivation of human gut bacteria.</title>
        <authorList>
            <person name="Afrizal A."/>
        </authorList>
    </citation>
    <scope>NUCLEOTIDE SEQUENCE [LARGE SCALE GENOMIC DNA]</scope>
    <source>
        <strain evidence="4 5">CLA-AA-H232</strain>
    </source>
</reference>
<feature type="signal peptide" evidence="2">
    <location>
        <begin position="1"/>
        <end position="24"/>
    </location>
</feature>